<proteinExistence type="predicted"/>
<name>A0A498I340_MALDO</name>
<dbReference type="InterPro" id="IPR035979">
    <property type="entry name" value="RBD_domain_sf"/>
</dbReference>
<dbReference type="GO" id="GO:0003723">
    <property type="term" value="F:RNA binding"/>
    <property type="evidence" value="ECO:0007669"/>
    <property type="project" value="InterPro"/>
</dbReference>
<organism evidence="2 3">
    <name type="scientific">Malus domestica</name>
    <name type="common">Apple</name>
    <name type="synonym">Pyrus malus</name>
    <dbReference type="NCBI Taxonomy" id="3750"/>
    <lineage>
        <taxon>Eukaryota</taxon>
        <taxon>Viridiplantae</taxon>
        <taxon>Streptophyta</taxon>
        <taxon>Embryophyta</taxon>
        <taxon>Tracheophyta</taxon>
        <taxon>Spermatophyta</taxon>
        <taxon>Magnoliopsida</taxon>
        <taxon>eudicotyledons</taxon>
        <taxon>Gunneridae</taxon>
        <taxon>Pentapetalae</taxon>
        <taxon>rosids</taxon>
        <taxon>fabids</taxon>
        <taxon>Rosales</taxon>
        <taxon>Rosaceae</taxon>
        <taxon>Amygdaloideae</taxon>
        <taxon>Maleae</taxon>
        <taxon>Malus</taxon>
    </lineage>
</organism>
<dbReference type="InterPro" id="IPR036865">
    <property type="entry name" value="CRAL-TRIO_dom_sf"/>
</dbReference>
<evidence type="ECO:0000313" key="3">
    <source>
        <dbReference type="Proteomes" id="UP000290289"/>
    </source>
</evidence>
<evidence type="ECO:0000259" key="1">
    <source>
        <dbReference type="Pfam" id="PF00076"/>
    </source>
</evidence>
<evidence type="ECO:0000313" key="2">
    <source>
        <dbReference type="EMBL" id="RXH76584.1"/>
    </source>
</evidence>
<dbReference type="AlphaFoldDB" id="A0A498I340"/>
<dbReference type="Pfam" id="PF00076">
    <property type="entry name" value="RRM_1"/>
    <property type="match status" value="1"/>
</dbReference>
<comment type="caution">
    <text evidence="2">The sequence shown here is derived from an EMBL/GenBank/DDBJ whole genome shotgun (WGS) entry which is preliminary data.</text>
</comment>
<feature type="domain" description="RRM" evidence="1">
    <location>
        <begin position="30"/>
        <end position="55"/>
    </location>
</feature>
<dbReference type="EMBL" id="RDQH01000340">
    <property type="protein sequence ID" value="RXH76584.1"/>
    <property type="molecule type" value="Genomic_DNA"/>
</dbReference>
<dbReference type="PANTHER" id="PTHR47556">
    <property type="entry name" value="SEC14P-LIKE PHOSPHATIDYLINOSITOL TRANSFER FAMILY PROTEIN"/>
    <property type="match status" value="1"/>
</dbReference>
<dbReference type="SUPFAM" id="SSF52087">
    <property type="entry name" value="CRAL/TRIO domain"/>
    <property type="match status" value="1"/>
</dbReference>
<keyword evidence="3" id="KW-1185">Reference proteome</keyword>
<dbReference type="Gene3D" id="3.40.525.10">
    <property type="entry name" value="CRAL-TRIO lipid binding domain"/>
    <property type="match status" value="1"/>
</dbReference>
<sequence length="153" mass="17335">METCEEAREKGRDENIVVGASYLFRMWVAQRPSGYAFVDFDDSRDADDAIRELDVTDNYKQENITTVNARKARAFRCVLQGIAETGKAYVHDFLYVNGRPVLIVDASKHLSAVHDPAENEKLCVFLIEKALGACPEGIEEILGIFNLHWVQQR</sequence>
<dbReference type="PANTHER" id="PTHR47556:SF1">
    <property type="entry name" value="SEC14P-LIKE PHOSPHATIDYLINOSITOL TRANSFER FAMILY PROTEIN"/>
    <property type="match status" value="1"/>
</dbReference>
<reference evidence="2 3" key="1">
    <citation type="submission" date="2018-10" db="EMBL/GenBank/DDBJ databases">
        <title>A high-quality apple genome assembly.</title>
        <authorList>
            <person name="Hu J."/>
        </authorList>
    </citation>
    <scope>NUCLEOTIDE SEQUENCE [LARGE SCALE GENOMIC DNA]</scope>
    <source>
        <strain evidence="3">cv. HFTH1</strain>
        <tissue evidence="2">Young leaf</tissue>
    </source>
</reference>
<accession>A0A498I340</accession>
<dbReference type="InterPro" id="IPR000504">
    <property type="entry name" value="RRM_dom"/>
</dbReference>
<gene>
    <name evidence="2" type="ORF">DVH24_019472</name>
</gene>
<dbReference type="Proteomes" id="UP000290289">
    <property type="component" value="Chromosome 14"/>
</dbReference>
<protein>
    <recommendedName>
        <fullName evidence="1">RRM domain-containing protein</fullName>
    </recommendedName>
</protein>
<dbReference type="SUPFAM" id="SSF54928">
    <property type="entry name" value="RNA-binding domain, RBD"/>
    <property type="match status" value="1"/>
</dbReference>